<dbReference type="Gene3D" id="2.60.40.150">
    <property type="entry name" value="C2 domain"/>
    <property type="match status" value="5"/>
</dbReference>
<dbReference type="InterPro" id="IPR056910">
    <property type="entry name" value="TCB1-3_C2"/>
</dbReference>
<keyword evidence="5 7" id="KW-1133">Transmembrane helix</keyword>
<organism evidence="9 10">
    <name type="scientific">Coprinellus micaceus</name>
    <name type="common">Glistening ink-cap mushroom</name>
    <name type="synonym">Coprinus micaceus</name>
    <dbReference type="NCBI Taxonomy" id="71717"/>
    <lineage>
        <taxon>Eukaryota</taxon>
        <taxon>Fungi</taxon>
        <taxon>Dikarya</taxon>
        <taxon>Basidiomycota</taxon>
        <taxon>Agaricomycotina</taxon>
        <taxon>Agaricomycetes</taxon>
        <taxon>Agaricomycetidae</taxon>
        <taxon>Agaricales</taxon>
        <taxon>Agaricineae</taxon>
        <taxon>Psathyrellaceae</taxon>
        <taxon>Coprinellus</taxon>
    </lineage>
</organism>
<comment type="caution">
    <text evidence="9">The sequence shown here is derived from an EMBL/GenBank/DDBJ whole genome shotgun (WGS) entry which is preliminary data.</text>
</comment>
<dbReference type="PIRSF" id="PIRSF037232">
    <property type="entry name" value="Tricalbin"/>
    <property type="match status" value="1"/>
</dbReference>
<sequence>MASNNGFLSQERAAAPVHTFNPDDTPAQKAAVAGQERDKLASIKDNGIVEREVGISNGAPKDNVVPTIVIEDHDGEKVPVSKDAEQEQKTAQDSTEAMPGALPSGAAPAIPDWYIVGWRQATGIDKPVPEGEEKDKAILSQFIHEQFYGEWYHNAAVIVAAVIVTYFLARFGFGWGWVFIVLAFCSSYYSQSMTKFRRHARDDIQRELVKVKLGSEHETTEWMNQFLQRFWLIYEPILSQTIVSSSRPNSRDLYPRVLGLAEAHRDDDIVMMDWAFSFTPHDTTDKNANPKIVLSIRLGRGLATAALPVLVENHCLQPVDMSFLEEPTIAYDLKPIGGDFGMDITNIPGLSSPMMYDPNVFTLNLEQLLSGKPLDAAIGVVQVTIHSARGIKGGKIGGGTPDPFVSISINERAELARTKWKHNTYNPTWVETKYLLVNNLHERLVLDLYDYNEHRSHSKLSSTTFELSTLEEDSVQEGVTTTLLKDGKERGDLHYDVSYYPIVDAESDAGTEFAESSVGVVRITLHQAKELDHTQSMSGELNPTAKLYLNAKPKPTFVTRKYKHTNSPVWEEAHEYLCSSKGTEVVTVRVIDDRDFLKDPCVGYMSVRLIDLIEAKKAGKDWFPLSQCKSGKIRVTAEWKPGADSYTPPIGVVRLWLQKAVDVKNVEATLGGKSDPYVRVQVRNVTKARTEVINNNLNPVWDEIVYVPVHSLRESLLLEAMDYQHLTKDRSLGVTELRVSNLAVASDDTLYLFESLGAKEFAEPLRLNKGGQFKGTLHYHAQFIPSMKLKGIKFDSSDPLKPGRQTSNPSSDNEDSGEVSDHNDTDDEHFTPVELTIKPKRRKTKDLPKIQTTDENGVALDGVKAQDFADSPTAQSVAAPSADTDPDAPPMSAVSAVSMASTVGTSDGVEIPTEELLKHQSGIIVFNVKSGRLGKKGRIEVLMDDGYWPCFATPKSRSTHANWDYVGEGFLKEIDFGQVWLRLDQSQDDDKDDIAAEWVGDAKEFLESTLNHPQTFTLNDRDGDPSSTVEIETRFIPVPVQLEPRESCNNQGIVHRSGKSDPYAVFTLNDSKVFKSETKKKTLKPEWNESFEATVPSRAAANFTVELFDWNQIEQAKSLGEARIDLANIEPFEMSEQNLPLSTEKYGQKGFVRVRLVFQPAIIAKSRKNTSTLTTTGRALTQIGGLPARGATNVLSVFKRGKNKGNALDALPEPSEAPAAALSGQASKPVGASGNEGLNPGIAAFPVGDGVATGASSEPGTLTVTVVGAKDLASPDWKPYATLRVGDKEQKTKHTGKTSTPEWNETFKFTASSHTQKAYIWLHDHKTLGKDKEIADGEVEIWRHIQPEGMTQADVFIELRPTGQLQLRLDFDTSVEATSSGASVSSGEGQHRMARTLSHVTSSRFSMRSSRPKDEDIPRPQ</sequence>
<evidence type="ECO:0000256" key="6">
    <source>
        <dbReference type="SAM" id="MobiDB-lite"/>
    </source>
</evidence>
<evidence type="ECO:0000256" key="3">
    <source>
        <dbReference type="ARBA" id="ARBA00022737"/>
    </source>
</evidence>
<dbReference type="CDD" id="cd04052">
    <property type="entry name" value="C2B_Tricalbin-like"/>
    <property type="match status" value="1"/>
</dbReference>
<dbReference type="OrthoDB" id="1029639at2759"/>
<feature type="compositionally biased region" description="Basic and acidic residues" evidence="6">
    <location>
        <begin position="1411"/>
        <end position="1421"/>
    </location>
</feature>
<keyword evidence="7" id="KW-0472">Membrane</keyword>
<dbReference type="GO" id="GO:0061817">
    <property type="term" value="P:endoplasmic reticulum-plasma membrane tethering"/>
    <property type="evidence" value="ECO:0007669"/>
    <property type="project" value="InterPro"/>
</dbReference>
<evidence type="ECO:0000256" key="2">
    <source>
        <dbReference type="ARBA" id="ARBA00022692"/>
    </source>
</evidence>
<feature type="region of interest" description="Disordered" evidence="6">
    <location>
        <begin position="1"/>
        <end position="49"/>
    </location>
</feature>
<dbReference type="EMBL" id="QPFP01000008">
    <property type="protein sequence ID" value="TEB35110.1"/>
    <property type="molecule type" value="Genomic_DNA"/>
</dbReference>
<dbReference type="InterPro" id="IPR052455">
    <property type="entry name" value="Tricalbin_domain"/>
</dbReference>
<evidence type="ECO:0000259" key="8">
    <source>
        <dbReference type="PROSITE" id="PS50004"/>
    </source>
</evidence>
<dbReference type="Pfam" id="PF24920">
    <property type="entry name" value="C2_TCB1"/>
    <property type="match status" value="1"/>
</dbReference>
<dbReference type="InterPro" id="IPR000008">
    <property type="entry name" value="C2_dom"/>
</dbReference>
<gene>
    <name evidence="9" type="ORF">FA13DRAFT_1753449</name>
</gene>
<dbReference type="CDD" id="cd04040">
    <property type="entry name" value="C2D_Tricalbin-like"/>
    <property type="match status" value="1"/>
</dbReference>
<dbReference type="InterPro" id="IPR017147">
    <property type="entry name" value="Tricalbin"/>
</dbReference>
<evidence type="ECO:0000313" key="10">
    <source>
        <dbReference type="Proteomes" id="UP000298030"/>
    </source>
</evidence>
<evidence type="ECO:0000256" key="1">
    <source>
        <dbReference type="ARBA" id="ARBA00004586"/>
    </source>
</evidence>
<protein>
    <recommendedName>
        <fullName evidence="8">C2 domain-containing protein</fullName>
    </recommendedName>
</protein>
<keyword evidence="4" id="KW-0256">Endoplasmic reticulum</keyword>
<feature type="domain" description="C2" evidence="8">
    <location>
        <begin position="497"/>
        <end position="623"/>
    </location>
</feature>
<name>A0A4Y7TLQ5_COPMI</name>
<dbReference type="InterPro" id="IPR037762">
    <property type="entry name" value="C2C_Tricalbin"/>
</dbReference>
<feature type="compositionally biased region" description="Basic and acidic residues" evidence="6">
    <location>
        <begin position="35"/>
        <end position="49"/>
    </location>
</feature>
<feature type="domain" description="C2" evidence="8">
    <location>
        <begin position="1239"/>
        <end position="1356"/>
    </location>
</feature>
<dbReference type="InterPro" id="IPR037761">
    <property type="entry name" value="C2A_Tricalbin"/>
</dbReference>
<dbReference type="InterPro" id="IPR035892">
    <property type="entry name" value="C2_domain_sf"/>
</dbReference>
<feature type="region of interest" description="Disordered" evidence="6">
    <location>
        <begin position="1379"/>
        <end position="1421"/>
    </location>
</feature>
<feature type="transmembrane region" description="Helical" evidence="7">
    <location>
        <begin position="175"/>
        <end position="191"/>
    </location>
</feature>
<feature type="region of interest" description="Disordered" evidence="6">
    <location>
        <begin position="1206"/>
        <end position="1235"/>
    </location>
</feature>
<feature type="compositionally biased region" description="Basic and acidic residues" evidence="6">
    <location>
        <begin position="819"/>
        <end position="831"/>
    </location>
</feature>
<feature type="transmembrane region" description="Helical" evidence="7">
    <location>
        <begin position="151"/>
        <end position="169"/>
    </location>
</feature>
<dbReference type="CDD" id="cd21678">
    <property type="entry name" value="SMP_TCB"/>
    <property type="match status" value="1"/>
</dbReference>
<accession>A0A4Y7TLQ5</accession>
<feature type="domain" description="C2" evidence="8">
    <location>
        <begin position="357"/>
        <end position="480"/>
    </location>
</feature>
<dbReference type="GO" id="GO:0005789">
    <property type="term" value="C:endoplasmic reticulum membrane"/>
    <property type="evidence" value="ECO:0007669"/>
    <property type="project" value="UniProtKB-SubCell"/>
</dbReference>
<dbReference type="SUPFAM" id="SSF49562">
    <property type="entry name" value="C2 domain (Calcium/lipid-binding domain, CaLB)"/>
    <property type="match status" value="5"/>
</dbReference>
<comment type="subcellular location">
    <subcellularLocation>
        <location evidence="1">Endoplasmic reticulum membrane</location>
    </subcellularLocation>
</comment>
<feature type="region of interest" description="Disordered" evidence="6">
    <location>
        <begin position="794"/>
        <end position="890"/>
    </location>
</feature>
<feature type="compositionally biased region" description="Polar residues" evidence="6">
    <location>
        <begin position="1379"/>
        <end position="1388"/>
    </location>
</feature>
<dbReference type="InterPro" id="IPR037765">
    <property type="entry name" value="C2B_Tricalbin"/>
</dbReference>
<dbReference type="Proteomes" id="UP000298030">
    <property type="component" value="Unassembled WGS sequence"/>
</dbReference>
<evidence type="ECO:0000256" key="4">
    <source>
        <dbReference type="ARBA" id="ARBA00022824"/>
    </source>
</evidence>
<dbReference type="STRING" id="71717.A0A4Y7TLQ5"/>
<dbReference type="SMART" id="SM00239">
    <property type="entry name" value="C2"/>
    <property type="match status" value="5"/>
</dbReference>
<keyword evidence="3" id="KW-0677">Repeat</keyword>
<feature type="compositionally biased region" description="Low complexity" evidence="6">
    <location>
        <begin position="1207"/>
        <end position="1223"/>
    </location>
</feature>
<proteinExistence type="predicted"/>
<dbReference type="PANTHER" id="PTHR46980">
    <property type="entry name" value="TRICALBIN-1-RELATED"/>
    <property type="match status" value="1"/>
</dbReference>
<reference evidence="9 10" key="1">
    <citation type="journal article" date="2019" name="Nat. Ecol. Evol.">
        <title>Megaphylogeny resolves global patterns of mushroom evolution.</title>
        <authorList>
            <person name="Varga T."/>
            <person name="Krizsan K."/>
            <person name="Foldi C."/>
            <person name="Dima B."/>
            <person name="Sanchez-Garcia M."/>
            <person name="Sanchez-Ramirez S."/>
            <person name="Szollosi G.J."/>
            <person name="Szarkandi J.G."/>
            <person name="Papp V."/>
            <person name="Albert L."/>
            <person name="Andreopoulos W."/>
            <person name="Angelini C."/>
            <person name="Antonin V."/>
            <person name="Barry K.W."/>
            <person name="Bougher N.L."/>
            <person name="Buchanan P."/>
            <person name="Buyck B."/>
            <person name="Bense V."/>
            <person name="Catcheside P."/>
            <person name="Chovatia M."/>
            <person name="Cooper J."/>
            <person name="Damon W."/>
            <person name="Desjardin D."/>
            <person name="Finy P."/>
            <person name="Geml J."/>
            <person name="Haridas S."/>
            <person name="Hughes K."/>
            <person name="Justo A."/>
            <person name="Karasinski D."/>
            <person name="Kautmanova I."/>
            <person name="Kiss B."/>
            <person name="Kocsube S."/>
            <person name="Kotiranta H."/>
            <person name="LaButti K.M."/>
            <person name="Lechner B.E."/>
            <person name="Liimatainen K."/>
            <person name="Lipzen A."/>
            <person name="Lukacs Z."/>
            <person name="Mihaltcheva S."/>
            <person name="Morgado L.N."/>
            <person name="Niskanen T."/>
            <person name="Noordeloos M.E."/>
            <person name="Ohm R.A."/>
            <person name="Ortiz-Santana B."/>
            <person name="Ovrebo C."/>
            <person name="Racz N."/>
            <person name="Riley R."/>
            <person name="Savchenko A."/>
            <person name="Shiryaev A."/>
            <person name="Soop K."/>
            <person name="Spirin V."/>
            <person name="Szebenyi C."/>
            <person name="Tomsovsky M."/>
            <person name="Tulloss R.E."/>
            <person name="Uehling J."/>
            <person name="Grigoriev I.V."/>
            <person name="Vagvolgyi C."/>
            <person name="Papp T."/>
            <person name="Martin F.M."/>
            <person name="Miettinen O."/>
            <person name="Hibbett D.S."/>
            <person name="Nagy L.G."/>
        </authorList>
    </citation>
    <scope>NUCLEOTIDE SEQUENCE [LARGE SCALE GENOMIC DNA]</scope>
    <source>
        <strain evidence="9 10">FP101781</strain>
    </source>
</reference>
<keyword evidence="2 7" id="KW-0812">Transmembrane</keyword>
<keyword evidence="10" id="KW-1185">Reference proteome</keyword>
<evidence type="ECO:0000256" key="5">
    <source>
        <dbReference type="ARBA" id="ARBA00022989"/>
    </source>
</evidence>
<feature type="compositionally biased region" description="Basic and acidic residues" evidence="6">
    <location>
        <begin position="75"/>
        <end position="90"/>
    </location>
</feature>
<feature type="compositionally biased region" description="Polar residues" evidence="6">
    <location>
        <begin position="1398"/>
        <end position="1409"/>
    </location>
</feature>
<dbReference type="Pfam" id="PF00168">
    <property type="entry name" value="C2"/>
    <property type="match status" value="5"/>
</dbReference>
<feature type="domain" description="C2" evidence="8">
    <location>
        <begin position="629"/>
        <end position="752"/>
    </location>
</feature>
<feature type="domain" description="C2" evidence="8">
    <location>
        <begin position="1021"/>
        <end position="1139"/>
    </location>
</feature>
<dbReference type="InterPro" id="IPR037756">
    <property type="entry name" value="C2D_Tricalbin"/>
</dbReference>
<evidence type="ECO:0000313" key="9">
    <source>
        <dbReference type="EMBL" id="TEB35110.1"/>
    </source>
</evidence>
<evidence type="ECO:0000256" key="7">
    <source>
        <dbReference type="SAM" id="Phobius"/>
    </source>
</evidence>
<dbReference type="PANTHER" id="PTHR46980:SF2">
    <property type="entry name" value="TRICALBIN-1-RELATED"/>
    <property type="match status" value="1"/>
</dbReference>
<dbReference type="CDD" id="cd04044">
    <property type="entry name" value="C2A_Tricalbin-like"/>
    <property type="match status" value="1"/>
</dbReference>
<feature type="region of interest" description="Disordered" evidence="6">
    <location>
        <begin position="75"/>
        <end position="102"/>
    </location>
</feature>
<dbReference type="CDD" id="cd00030">
    <property type="entry name" value="C2"/>
    <property type="match status" value="1"/>
</dbReference>
<dbReference type="CDD" id="cd04045">
    <property type="entry name" value="C2C_Tricalbin-like"/>
    <property type="match status" value="1"/>
</dbReference>
<dbReference type="PROSITE" id="PS50004">
    <property type="entry name" value="C2"/>
    <property type="match status" value="5"/>
</dbReference>